<protein>
    <submittedName>
        <fullName evidence="3">Mannosyltransferase</fullName>
    </submittedName>
</protein>
<reference evidence="3" key="2">
    <citation type="submission" date="2020-10" db="UniProtKB">
        <authorList>
            <consortium name="WormBaseParasite"/>
        </authorList>
    </citation>
    <scope>IDENTIFICATION</scope>
</reference>
<reference evidence="2" key="1">
    <citation type="journal article" date="2013" name="Genetics">
        <title>The draft genome and transcriptome of Panagrellus redivivus are shaped by the harsh demands of a free-living lifestyle.</title>
        <authorList>
            <person name="Srinivasan J."/>
            <person name="Dillman A.R."/>
            <person name="Macchietto M.G."/>
            <person name="Heikkinen L."/>
            <person name="Lakso M."/>
            <person name="Fracchia K.M."/>
            <person name="Antoshechkin I."/>
            <person name="Mortazavi A."/>
            <person name="Wong G."/>
            <person name="Sternberg P.W."/>
        </authorList>
    </citation>
    <scope>NUCLEOTIDE SEQUENCE [LARGE SCALE GENOMIC DNA]</scope>
    <source>
        <strain evidence="2">MT8872</strain>
    </source>
</reference>
<evidence type="ECO:0000313" key="2">
    <source>
        <dbReference type="Proteomes" id="UP000492821"/>
    </source>
</evidence>
<name>A0A7E4VCV5_PANRE</name>
<dbReference type="AlphaFoldDB" id="A0A7E4VCV5"/>
<keyword evidence="1" id="KW-1133">Transmembrane helix</keyword>
<dbReference type="WBParaSite" id="Pan_g19310.t1">
    <property type="protein sequence ID" value="Pan_g19310.t1"/>
    <property type="gene ID" value="Pan_g19310"/>
</dbReference>
<dbReference type="Proteomes" id="UP000492821">
    <property type="component" value="Unassembled WGS sequence"/>
</dbReference>
<feature type="transmembrane region" description="Helical" evidence="1">
    <location>
        <begin position="42"/>
        <end position="62"/>
    </location>
</feature>
<keyword evidence="1" id="KW-0472">Membrane</keyword>
<proteinExistence type="predicted"/>
<sequence length="98" mass="10702">MVSVEITVSTPQPAAPFSIKLPTIDDDDLLHRIYQHIRPPSCLQSSMVVLTSVVLLAIGYLVSQRLSLPFETTSFWIEGAIGEGEVGLSGFELWDLAS</sequence>
<keyword evidence="1" id="KW-0812">Transmembrane</keyword>
<organism evidence="2 3">
    <name type="scientific">Panagrellus redivivus</name>
    <name type="common">Microworm</name>
    <dbReference type="NCBI Taxonomy" id="6233"/>
    <lineage>
        <taxon>Eukaryota</taxon>
        <taxon>Metazoa</taxon>
        <taxon>Ecdysozoa</taxon>
        <taxon>Nematoda</taxon>
        <taxon>Chromadorea</taxon>
        <taxon>Rhabditida</taxon>
        <taxon>Tylenchina</taxon>
        <taxon>Panagrolaimomorpha</taxon>
        <taxon>Panagrolaimoidea</taxon>
        <taxon>Panagrolaimidae</taxon>
        <taxon>Panagrellus</taxon>
    </lineage>
</organism>
<evidence type="ECO:0000256" key="1">
    <source>
        <dbReference type="SAM" id="Phobius"/>
    </source>
</evidence>
<evidence type="ECO:0000313" key="3">
    <source>
        <dbReference type="WBParaSite" id="Pan_g19310.t1"/>
    </source>
</evidence>
<accession>A0A7E4VCV5</accession>
<keyword evidence="2" id="KW-1185">Reference proteome</keyword>